<evidence type="ECO:0000313" key="3">
    <source>
        <dbReference type="Proteomes" id="UP000188600"/>
    </source>
</evidence>
<dbReference type="EMBL" id="MSPT01000015">
    <property type="protein sequence ID" value="ONK26443.1"/>
    <property type="molecule type" value="Genomic_DNA"/>
</dbReference>
<protein>
    <recommendedName>
        <fullName evidence="5">CDI immunity protein domain-containing protein</fullName>
    </recommendedName>
</protein>
<evidence type="ECO:0000313" key="4">
    <source>
        <dbReference type="Proteomes" id="UP000188946"/>
    </source>
</evidence>
<dbReference type="Proteomes" id="UP000188600">
    <property type="component" value="Unassembled WGS sequence"/>
</dbReference>
<dbReference type="Proteomes" id="UP000188946">
    <property type="component" value="Unassembled WGS sequence"/>
</dbReference>
<organism evidence="1 3">
    <name type="scientific">Streptococcus azizii</name>
    <dbReference type="NCBI Taxonomy" id="1579424"/>
    <lineage>
        <taxon>Bacteria</taxon>
        <taxon>Bacillati</taxon>
        <taxon>Bacillota</taxon>
        <taxon>Bacilli</taxon>
        <taxon>Lactobacillales</taxon>
        <taxon>Streptococcaceae</taxon>
        <taxon>Streptococcus</taxon>
    </lineage>
</organism>
<name>A0AB36JL22_9STRE</name>
<keyword evidence="4" id="KW-1185">Reference proteome</keyword>
<accession>A0AB36JL22</accession>
<comment type="caution">
    <text evidence="1">The sequence shown here is derived from an EMBL/GenBank/DDBJ whole genome shotgun (WGS) entry which is preliminary data.</text>
</comment>
<evidence type="ECO:0000313" key="1">
    <source>
        <dbReference type="EMBL" id="ONK26443.1"/>
    </source>
</evidence>
<sequence length="103" mass="12199">MEFEIKKQLLKKNIKAFVDEFKYYVAYDLCQDDEGVFGCFISSEKNIFECFLIEEAMFAPYKHCMLSLGYIDTGEIEYWYDTEETTIQELLSQLNSMLQVIIN</sequence>
<dbReference type="EMBL" id="MSPR01000020">
    <property type="protein sequence ID" value="ONK26705.1"/>
    <property type="molecule type" value="Genomic_DNA"/>
</dbReference>
<gene>
    <name evidence="2" type="ORF">BVE84_08825</name>
    <name evidence="1" type="ORF">BVE86_07150</name>
</gene>
<evidence type="ECO:0000313" key="2">
    <source>
        <dbReference type="EMBL" id="ONK26705.1"/>
    </source>
</evidence>
<proteinExistence type="predicted"/>
<reference evidence="3 4" key="1">
    <citation type="submission" date="2016-12" db="EMBL/GenBank/DDBJ databases">
        <authorList>
            <person name="Gulvik C.A."/>
        </authorList>
    </citation>
    <scope>NUCLEOTIDE SEQUENCE [LARGE SCALE GENOMIC DNA]</scope>
    <source>
        <strain evidence="2 4">12-5202</strain>
        <strain evidence="1 3">12-5291</strain>
    </source>
</reference>
<evidence type="ECO:0008006" key="5">
    <source>
        <dbReference type="Google" id="ProtNLM"/>
    </source>
</evidence>
<dbReference type="AlphaFoldDB" id="A0AB36JL22"/>
<dbReference type="RefSeq" id="WP_076996658.1">
    <property type="nucleotide sequence ID" value="NZ_MSPR01000020.1"/>
</dbReference>